<evidence type="ECO:0000313" key="2">
    <source>
        <dbReference type="Proteomes" id="UP000287166"/>
    </source>
</evidence>
<keyword evidence="2" id="KW-1185">Reference proteome</keyword>
<proteinExistence type="predicted"/>
<protein>
    <submittedName>
        <fullName evidence="1">Uncharacterized protein</fullName>
    </submittedName>
</protein>
<dbReference type="RefSeq" id="XP_027620235.1">
    <property type="nucleotide sequence ID" value="XM_027764434.1"/>
</dbReference>
<gene>
    <name evidence="1" type="ORF">SCP_1503300</name>
</gene>
<evidence type="ECO:0000313" key="1">
    <source>
        <dbReference type="EMBL" id="GBE89322.1"/>
    </source>
</evidence>
<dbReference type="GeneID" id="38786239"/>
<organism evidence="1 2">
    <name type="scientific">Sparassis crispa</name>
    <dbReference type="NCBI Taxonomy" id="139825"/>
    <lineage>
        <taxon>Eukaryota</taxon>
        <taxon>Fungi</taxon>
        <taxon>Dikarya</taxon>
        <taxon>Basidiomycota</taxon>
        <taxon>Agaricomycotina</taxon>
        <taxon>Agaricomycetes</taxon>
        <taxon>Polyporales</taxon>
        <taxon>Sparassidaceae</taxon>
        <taxon>Sparassis</taxon>
    </lineage>
</organism>
<dbReference type="AlphaFoldDB" id="A0A401H4I4"/>
<dbReference type="Proteomes" id="UP000287166">
    <property type="component" value="Unassembled WGS sequence"/>
</dbReference>
<accession>A0A401H4I4</accession>
<sequence>MLPIELYCCCKYPLYLLDKARTDQLRKDYRAIYTKARAKLAEVCCSVQARLLIIVYRRYASLEIMDILLCCIWPEDFPMRPPDHDFLANQDGVIDALCDLYGIRDASEDIKAKHHELLCTLWTRLPSFFSLTWEGMQKEEDMWRSIGQVRRM</sequence>
<dbReference type="EMBL" id="BFAD01000015">
    <property type="protein sequence ID" value="GBE89322.1"/>
    <property type="molecule type" value="Genomic_DNA"/>
</dbReference>
<dbReference type="InParanoid" id="A0A401H4I4"/>
<name>A0A401H4I4_9APHY</name>
<comment type="caution">
    <text evidence="1">The sequence shown here is derived from an EMBL/GenBank/DDBJ whole genome shotgun (WGS) entry which is preliminary data.</text>
</comment>
<reference evidence="1 2" key="1">
    <citation type="journal article" date="2018" name="Sci. Rep.">
        <title>Genome sequence of the cauliflower mushroom Sparassis crispa (Hanabiratake) and its association with beneficial usage.</title>
        <authorList>
            <person name="Kiyama R."/>
            <person name="Furutani Y."/>
            <person name="Kawaguchi K."/>
            <person name="Nakanishi T."/>
        </authorList>
    </citation>
    <scope>NUCLEOTIDE SEQUENCE [LARGE SCALE GENOMIC DNA]</scope>
</reference>